<dbReference type="AlphaFoldDB" id="A0A8K0JHJ4"/>
<sequence>MGHIKVIILGLATNLASWVWPILNADERDYAILKQILVTLPILGAITMSQVNFPDGMRSMRAIISSHSSKYQIVQSLLIDLCDSRCSCL</sequence>
<name>A0A8K0JHJ4_9TREE</name>
<keyword evidence="2" id="KW-1185">Reference proteome</keyword>
<organism evidence="1 2">
    <name type="scientific">Filobasidium floriforme</name>
    <dbReference type="NCBI Taxonomy" id="5210"/>
    <lineage>
        <taxon>Eukaryota</taxon>
        <taxon>Fungi</taxon>
        <taxon>Dikarya</taxon>
        <taxon>Basidiomycota</taxon>
        <taxon>Agaricomycotina</taxon>
        <taxon>Tremellomycetes</taxon>
        <taxon>Filobasidiales</taxon>
        <taxon>Filobasidiaceae</taxon>
        <taxon>Filobasidium</taxon>
    </lineage>
</organism>
<reference evidence="1" key="1">
    <citation type="submission" date="2020-04" db="EMBL/GenBank/DDBJ databases">
        <title>Analysis of mating type loci in Filobasidium floriforme.</title>
        <authorList>
            <person name="Nowrousian M."/>
        </authorList>
    </citation>
    <scope>NUCLEOTIDE SEQUENCE</scope>
    <source>
        <strain evidence="1">CBS 6242</strain>
    </source>
</reference>
<dbReference type="Proteomes" id="UP000812966">
    <property type="component" value="Unassembled WGS sequence"/>
</dbReference>
<comment type="caution">
    <text evidence="1">The sequence shown here is derived from an EMBL/GenBank/DDBJ whole genome shotgun (WGS) entry which is preliminary data.</text>
</comment>
<gene>
    <name evidence="1" type="ORF">FFLO_05806</name>
</gene>
<proteinExistence type="predicted"/>
<evidence type="ECO:0000313" key="1">
    <source>
        <dbReference type="EMBL" id="KAG7529044.1"/>
    </source>
</evidence>
<accession>A0A8K0JHJ4</accession>
<protein>
    <submittedName>
        <fullName evidence="1">Uncharacterized protein</fullName>
    </submittedName>
</protein>
<dbReference type="EMBL" id="JABELV010000158">
    <property type="protein sequence ID" value="KAG7529044.1"/>
    <property type="molecule type" value="Genomic_DNA"/>
</dbReference>
<evidence type="ECO:0000313" key="2">
    <source>
        <dbReference type="Proteomes" id="UP000812966"/>
    </source>
</evidence>